<evidence type="ECO:0000256" key="5">
    <source>
        <dbReference type="ARBA" id="ARBA00022705"/>
    </source>
</evidence>
<keyword evidence="12 14" id="KW-0238">DNA-binding</keyword>
<evidence type="ECO:0000256" key="3">
    <source>
        <dbReference type="ARBA" id="ARBA00022679"/>
    </source>
</evidence>
<dbReference type="PROSITE" id="PS50206">
    <property type="entry name" value="RHODANESE_3"/>
    <property type="match status" value="1"/>
</dbReference>
<evidence type="ECO:0000256" key="9">
    <source>
        <dbReference type="ARBA" id="ARBA00022833"/>
    </source>
</evidence>
<dbReference type="InterPro" id="IPR036977">
    <property type="entry name" value="DNA_primase_Znf_CHC2"/>
</dbReference>
<comment type="caution">
    <text evidence="19">The sequence shown here is derived from an EMBL/GenBank/DDBJ whole genome shotgun (WGS) entry which is preliminary data.</text>
</comment>
<keyword evidence="11" id="KW-0651">Protein splicing</keyword>
<dbReference type="EMBL" id="BAAAUV010000032">
    <property type="protein sequence ID" value="GAA3237180.1"/>
    <property type="molecule type" value="Genomic_DNA"/>
</dbReference>
<dbReference type="InterPro" id="IPR006171">
    <property type="entry name" value="TOPRIM_dom"/>
</dbReference>
<feature type="domain" description="Toprim" evidence="18">
    <location>
        <begin position="579"/>
        <end position="665"/>
    </location>
</feature>
<dbReference type="Gene3D" id="3.40.1360.10">
    <property type="match status" value="1"/>
</dbReference>
<evidence type="ECO:0000256" key="15">
    <source>
        <dbReference type="SAM" id="MobiDB-lite"/>
    </source>
</evidence>
<dbReference type="InterPro" id="IPR034151">
    <property type="entry name" value="TOPRIM_DnaG_bac"/>
</dbReference>
<evidence type="ECO:0000256" key="11">
    <source>
        <dbReference type="ARBA" id="ARBA00023000"/>
    </source>
</evidence>
<dbReference type="InterPro" id="IPR037068">
    <property type="entry name" value="DNA_primase_core_N_sf"/>
</dbReference>
<keyword evidence="20" id="KW-1185">Reference proteome</keyword>
<keyword evidence="4 14" id="KW-0548">Nucleotidyltransferase</keyword>
<dbReference type="InterPro" id="IPR019475">
    <property type="entry name" value="DNA_primase_DnaB-bd"/>
</dbReference>
<dbReference type="Pfam" id="PF01807">
    <property type="entry name" value="Zn_ribbon_DnaG"/>
    <property type="match status" value="2"/>
</dbReference>
<dbReference type="SUPFAM" id="SSF55608">
    <property type="entry name" value="Homing endonucleases"/>
    <property type="match status" value="1"/>
</dbReference>
<evidence type="ECO:0000256" key="2">
    <source>
        <dbReference type="ARBA" id="ARBA00022515"/>
    </source>
</evidence>
<dbReference type="SMART" id="SM00493">
    <property type="entry name" value="TOPRIM"/>
    <property type="match status" value="1"/>
</dbReference>
<dbReference type="InterPro" id="IPR004042">
    <property type="entry name" value="Intein_endonuc_central"/>
</dbReference>
<keyword evidence="13 14" id="KW-0804">Transcription</keyword>
<dbReference type="InterPro" id="IPR036844">
    <property type="entry name" value="Hint_dom_sf"/>
</dbReference>
<evidence type="ECO:0000313" key="20">
    <source>
        <dbReference type="Proteomes" id="UP001501237"/>
    </source>
</evidence>
<dbReference type="HAMAP" id="MF_00974">
    <property type="entry name" value="DNA_primase_DnaG"/>
    <property type="match status" value="1"/>
</dbReference>
<comment type="function">
    <text evidence="14">RNA polymerase that catalyzes the synthesis of short RNA molecules used as primers for DNA polymerase during DNA replication.</text>
</comment>
<keyword evidence="9" id="KW-0862">Zinc</keyword>
<dbReference type="InterPro" id="IPR006141">
    <property type="entry name" value="Intein_N"/>
</dbReference>
<keyword evidence="10" id="KW-0460">Magnesium</keyword>
<dbReference type="Pfam" id="PF08278">
    <property type="entry name" value="DnaG_DnaB_bind"/>
    <property type="match status" value="1"/>
</dbReference>
<evidence type="ECO:0000256" key="6">
    <source>
        <dbReference type="ARBA" id="ARBA00022723"/>
    </source>
</evidence>
<name>A0ABP6QK75_9ACTN</name>
<comment type="subunit">
    <text evidence="14">Monomer. Interacts with DnaB.</text>
</comment>
<comment type="caution">
    <text evidence="14">Lacks conserved residue(s) required for the propagation of feature annotation.</text>
</comment>
<dbReference type="InterPro" id="IPR002694">
    <property type="entry name" value="Znf_CHC2"/>
</dbReference>
<dbReference type="InterPro" id="IPR001763">
    <property type="entry name" value="Rhodanese-like_dom"/>
</dbReference>
<dbReference type="Gene3D" id="3.10.28.10">
    <property type="entry name" value="Homing endonucleases"/>
    <property type="match status" value="1"/>
</dbReference>
<evidence type="ECO:0000256" key="7">
    <source>
        <dbReference type="ARBA" id="ARBA00022771"/>
    </source>
</evidence>
<dbReference type="SUPFAM" id="SSF57783">
    <property type="entry name" value="Zinc beta-ribbon"/>
    <property type="match status" value="2"/>
</dbReference>
<evidence type="ECO:0000256" key="10">
    <source>
        <dbReference type="ARBA" id="ARBA00022842"/>
    </source>
</evidence>
<dbReference type="Pfam" id="PF10410">
    <property type="entry name" value="DnaB_bind"/>
    <property type="match status" value="1"/>
</dbReference>
<keyword evidence="6" id="KW-0479">Metal-binding</keyword>
<dbReference type="InterPro" id="IPR006295">
    <property type="entry name" value="DNA_primase_DnaG"/>
</dbReference>
<keyword evidence="3 14" id="KW-0808">Transferase</keyword>
<evidence type="ECO:0000256" key="12">
    <source>
        <dbReference type="ARBA" id="ARBA00023125"/>
    </source>
</evidence>
<dbReference type="Pfam" id="PF13662">
    <property type="entry name" value="Toprim_4"/>
    <property type="match status" value="1"/>
</dbReference>
<comment type="catalytic activity">
    <reaction evidence="14">
        <text>ssDNA + n NTP = ssDNA/pppN(pN)n-1 hybrid + (n-1) diphosphate.</text>
        <dbReference type="EC" id="2.7.7.101"/>
    </reaction>
</comment>
<evidence type="ECO:0000259" key="17">
    <source>
        <dbReference type="PROSITE" id="PS50819"/>
    </source>
</evidence>
<proteinExistence type="inferred from homology"/>
<accession>A0ABP6QK75</accession>
<feature type="domain" description="DOD-type homing endonuclease" evidence="17">
    <location>
        <begin position="175"/>
        <end position="287"/>
    </location>
</feature>
<dbReference type="InterPro" id="IPR004860">
    <property type="entry name" value="LAGLIDADG_dom"/>
</dbReference>
<dbReference type="PANTHER" id="PTHR30313:SF2">
    <property type="entry name" value="DNA PRIMASE"/>
    <property type="match status" value="1"/>
</dbReference>
<keyword evidence="5 14" id="KW-0235">DNA replication</keyword>
<dbReference type="PROSITE" id="PS50819">
    <property type="entry name" value="INTEIN_ENDONUCLEASE"/>
    <property type="match status" value="1"/>
</dbReference>
<evidence type="ECO:0000256" key="4">
    <source>
        <dbReference type="ARBA" id="ARBA00022695"/>
    </source>
</evidence>
<dbReference type="PANTHER" id="PTHR30313">
    <property type="entry name" value="DNA PRIMASE"/>
    <property type="match status" value="1"/>
</dbReference>
<dbReference type="NCBIfam" id="TIGR01391">
    <property type="entry name" value="dnaG"/>
    <property type="match status" value="1"/>
</dbReference>
<evidence type="ECO:0000259" key="18">
    <source>
        <dbReference type="PROSITE" id="PS50880"/>
    </source>
</evidence>
<evidence type="ECO:0000256" key="1">
    <source>
        <dbReference type="ARBA" id="ARBA00022478"/>
    </source>
</evidence>
<dbReference type="PROSITE" id="PS50817">
    <property type="entry name" value="INTEIN_N_TER"/>
    <property type="match status" value="1"/>
</dbReference>
<evidence type="ECO:0000259" key="16">
    <source>
        <dbReference type="PROSITE" id="PS50206"/>
    </source>
</evidence>
<dbReference type="Gene3D" id="3.90.580.10">
    <property type="entry name" value="Zinc finger, CHC2-type domain"/>
    <property type="match status" value="2"/>
</dbReference>
<feature type="region of interest" description="Disordered" evidence="15">
    <location>
        <begin position="756"/>
        <end position="777"/>
    </location>
</feature>
<dbReference type="EC" id="2.7.7.101" evidence="14"/>
<dbReference type="InterPro" id="IPR013264">
    <property type="entry name" value="DNAG_N"/>
</dbReference>
<dbReference type="Gene3D" id="3.90.980.10">
    <property type="entry name" value="DNA primase, catalytic core, N-terminal domain"/>
    <property type="match status" value="1"/>
</dbReference>
<dbReference type="InterPro" id="IPR030846">
    <property type="entry name" value="DnaG_bac"/>
</dbReference>
<dbReference type="SUPFAM" id="SSF56731">
    <property type="entry name" value="DNA primase core"/>
    <property type="match status" value="1"/>
</dbReference>
<dbReference type="InterPro" id="IPR027434">
    <property type="entry name" value="Homing_endonucl"/>
</dbReference>
<keyword evidence="8" id="KW-0068">Autocatalytic cleavage</keyword>
<keyword evidence="1 14" id="KW-0240">DNA-directed RNA polymerase</keyword>
<dbReference type="Pfam" id="PF14528">
    <property type="entry name" value="LAGLIDADG_3"/>
    <property type="match status" value="1"/>
</dbReference>
<dbReference type="SUPFAM" id="SSF51294">
    <property type="entry name" value="Hedgehog/intein (Hint) domain"/>
    <property type="match status" value="1"/>
</dbReference>
<dbReference type="CDD" id="cd03364">
    <property type="entry name" value="TOPRIM_DnaG_primases"/>
    <property type="match status" value="1"/>
</dbReference>
<dbReference type="SMART" id="SM00400">
    <property type="entry name" value="ZnF_CHCC"/>
    <property type="match status" value="2"/>
</dbReference>
<dbReference type="Pfam" id="PF08275">
    <property type="entry name" value="DNAG_N"/>
    <property type="match status" value="1"/>
</dbReference>
<evidence type="ECO:0000256" key="8">
    <source>
        <dbReference type="ARBA" id="ARBA00022813"/>
    </source>
</evidence>
<gene>
    <name evidence="14" type="primary">dnaG</name>
    <name evidence="19" type="ORF">GCM10010468_71860</name>
</gene>
<dbReference type="InterPro" id="IPR050219">
    <property type="entry name" value="DnaG_primase"/>
</dbReference>
<organism evidence="19 20">
    <name type="scientific">Actinocorallia longicatena</name>
    <dbReference type="NCBI Taxonomy" id="111803"/>
    <lineage>
        <taxon>Bacteria</taxon>
        <taxon>Bacillati</taxon>
        <taxon>Actinomycetota</taxon>
        <taxon>Actinomycetes</taxon>
        <taxon>Streptosporangiales</taxon>
        <taxon>Thermomonosporaceae</taxon>
        <taxon>Actinocorallia</taxon>
    </lineage>
</organism>
<dbReference type="SMART" id="SM00766">
    <property type="entry name" value="DnaG_DnaB_bind"/>
    <property type="match status" value="1"/>
</dbReference>
<evidence type="ECO:0000256" key="13">
    <source>
        <dbReference type="ARBA" id="ARBA00023163"/>
    </source>
</evidence>
<reference evidence="20" key="1">
    <citation type="journal article" date="2019" name="Int. J. Syst. Evol. Microbiol.">
        <title>The Global Catalogue of Microorganisms (GCM) 10K type strain sequencing project: providing services to taxonomists for standard genome sequencing and annotation.</title>
        <authorList>
            <consortium name="The Broad Institute Genomics Platform"/>
            <consortium name="The Broad Institute Genome Sequencing Center for Infectious Disease"/>
            <person name="Wu L."/>
            <person name="Ma J."/>
        </authorList>
    </citation>
    <scope>NUCLEOTIDE SEQUENCE [LARGE SCALE GENOMIC DNA]</scope>
    <source>
        <strain evidence="20">JCM 9377</strain>
    </source>
</reference>
<sequence>MAGRIRQEDIAIVRERSPIDAVIGEYLQLVGAGGGNAKGLCPFHDEKTPSFNVTPSRGLYFCLEGSTRVLTWEGVKPIRELAGGTHRILGRDANWYDAPFHSFGEQPLMRIVLGRNGQTKEIFATPEHRWFVRSGQSRRTEREVVTSDLKPEHRLASVFPRSRVARTKPSPFGIAHGITFGDGTRTASGSRATLDSVKDAQLLKWFPLSLVTENVGPSDRAQLLVHGLPNFFKDLPDPDEAVHYLYGWLAGYFAADGTVAADGTIALHCADREVLEFVRLVCTRLGIGTYGITGHDREGFPGREPSTIYRVHLLGEDLCEDFFLLDHHRFRWDSSRKKSSRLGWVVKSVETTDRFEEVFCAVVEEGHAFVLEDNILTGNCHGCGVGGDVIKFVQEIEHLSFAESVERLAAKAGVQLQYEEGGYVPRKDLGQRARLVDAHKEAAAFYAQQLTSQEASIARKFLTERGFQAADAAHFGIGYAPNEWEALVGHLRSRGFTDVEILKGGLAVEGRRGPRDRFRGRLIWPIRDQTGDVIGFGARKLHDSDDGPKYLNTPETPLYHKSSVLYGLDLAKKDIAKLRKAVIVEGYTDVMACHLAGETTAIATCGTAFGDDHIKILRRMLMDQAEARGEVIFTFDGDSAGQKAALRAFEDDHKFATQTFVAVQPDGLDPCDLRIKQGDAAIRDLVASRVPLFEFAIKNRIEKFDSATVEGQMAALDAVAPIIAGIRDAGMRKRYAVNLDRWLGLMDEELVLSRVQQHMSGGQKPRRRPPADPNDPTVELERELLKIALQRPVALGPLYDQFPAEAYTVPEHRAVHEVILSIGGCASATAPLEWASRLRDAAPGEEVRTVLTRLSVESPKSQGNSDDPYAQALLVRFMELQLTREIATAQAKLGRLNPVSEADEYNRLFGDLVALEQRRRHLRDRGVEGL</sequence>
<evidence type="ECO:0000256" key="14">
    <source>
        <dbReference type="HAMAP-Rule" id="MF_00974"/>
    </source>
</evidence>
<comment type="similarity">
    <text evidence="14">Belongs to the DnaG primase family.</text>
</comment>
<dbReference type="Gene3D" id="2.170.16.10">
    <property type="entry name" value="Hedgehog/Intein (Hint) domain"/>
    <property type="match status" value="1"/>
</dbReference>
<dbReference type="PROSITE" id="PS50880">
    <property type="entry name" value="TOPRIM"/>
    <property type="match status" value="1"/>
</dbReference>
<evidence type="ECO:0000313" key="19">
    <source>
        <dbReference type="EMBL" id="GAA3237180.1"/>
    </source>
</evidence>
<keyword evidence="7" id="KW-0863">Zinc-finger</keyword>
<dbReference type="Proteomes" id="UP001501237">
    <property type="component" value="Unassembled WGS sequence"/>
</dbReference>
<dbReference type="InterPro" id="IPR013173">
    <property type="entry name" value="DNA_primase_DnaG_DnaB-bd_dom"/>
</dbReference>
<feature type="domain" description="Rhodanese" evidence="16">
    <location>
        <begin position="490"/>
        <end position="517"/>
    </location>
</feature>
<dbReference type="RefSeq" id="WP_344837622.1">
    <property type="nucleotide sequence ID" value="NZ_BAAAUV010000032.1"/>
</dbReference>
<protein>
    <recommendedName>
        <fullName evidence="14">DNA primase</fullName>
        <ecNumber evidence="14">2.7.7.101</ecNumber>
    </recommendedName>
</protein>
<keyword evidence="2 14" id="KW-0639">Primosome</keyword>